<organism evidence="1 2">
    <name type="scientific">Elysia crispata</name>
    <name type="common">lettuce slug</name>
    <dbReference type="NCBI Taxonomy" id="231223"/>
    <lineage>
        <taxon>Eukaryota</taxon>
        <taxon>Metazoa</taxon>
        <taxon>Spiralia</taxon>
        <taxon>Lophotrochozoa</taxon>
        <taxon>Mollusca</taxon>
        <taxon>Gastropoda</taxon>
        <taxon>Heterobranchia</taxon>
        <taxon>Euthyneura</taxon>
        <taxon>Panpulmonata</taxon>
        <taxon>Sacoglossa</taxon>
        <taxon>Placobranchoidea</taxon>
        <taxon>Plakobranchidae</taxon>
        <taxon>Elysia</taxon>
    </lineage>
</organism>
<name>A0AAE1E5G6_9GAST</name>
<accession>A0AAE1E5G6</accession>
<proteinExistence type="predicted"/>
<reference evidence="1" key="1">
    <citation type="journal article" date="2023" name="G3 (Bethesda)">
        <title>A reference genome for the long-term kleptoplast-retaining sea slug Elysia crispata morphotype clarki.</title>
        <authorList>
            <person name="Eastman K.E."/>
            <person name="Pendleton A.L."/>
            <person name="Shaikh M.A."/>
            <person name="Suttiyut T."/>
            <person name="Ogas R."/>
            <person name="Tomko P."/>
            <person name="Gavelis G."/>
            <person name="Widhalm J.R."/>
            <person name="Wisecaver J.H."/>
        </authorList>
    </citation>
    <scope>NUCLEOTIDE SEQUENCE</scope>
    <source>
        <strain evidence="1">ECLA1</strain>
    </source>
</reference>
<protein>
    <submittedName>
        <fullName evidence="1">Uncharacterized protein</fullName>
    </submittedName>
</protein>
<dbReference type="EMBL" id="JAWDGP010001087">
    <property type="protein sequence ID" value="KAK3794956.1"/>
    <property type="molecule type" value="Genomic_DNA"/>
</dbReference>
<evidence type="ECO:0000313" key="2">
    <source>
        <dbReference type="Proteomes" id="UP001283361"/>
    </source>
</evidence>
<gene>
    <name evidence="1" type="ORF">RRG08_001102</name>
</gene>
<keyword evidence="2" id="KW-1185">Reference proteome</keyword>
<dbReference type="Proteomes" id="UP001283361">
    <property type="component" value="Unassembled WGS sequence"/>
</dbReference>
<evidence type="ECO:0000313" key="1">
    <source>
        <dbReference type="EMBL" id="KAK3794956.1"/>
    </source>
</evidence>
<sequence length="119" mass="13463">MILYCRALCSIAGGVEAPGVSWTNFSDWVYTMVSSAQVDLPSAAVVNIGRCYKEHLFHLLEETRRQAGGHTLLVITDPYKVEIFTNTRRQWSPFWRGHRSNCPSSRCLKCQAPVTTRES</sequence>
<dbReference type="AlphaFoldDB" id="A0AAE1E5G6"/>
<comment type="caution">
    <text evidence="1">The sequence shown here is derived from an EMBL/GenBank/DDBJ whole genome shotgun (WGS) entry which is preliminary data.</text>
</comment>